<dbReference type="Proteomes" id="UP000198531">
    <property type="component" value="Unassembled WGS sequence"/>
</dbReference>
<dbReference type="Gene3D" id="3.40.50.620">
    <property type="entry name" value="HUPs"/>
    <property type="match status" value="1"/>
</dbReference>
<feature type="domain" description="UspA" evidence="2">
    <location>
        <begin position="3"/>
        <end position="144"/>
    </location>
</feature>
<keyword evidence="4" id="KW-1185">Reference proteome</keyword>
<dbReference type="PANTHER" id="PTHR46268">
    <property type="entry name" value="STRESS RESPONSE PROTEIN NHAX"/>
    <property type="match status" value="1"/>
</dbReference>
<dbReference type="RefSeq" id="WP_089803906.1">
    <property type="nucleotide sequence ID" value="NZ_FOYT01000001.1"/>
</dbReference>
<dbReference type="InterPro" id="IPR006015">
    <property type="entry name" value="Universal_stress_UspA"/>
</dbReference>
<dbReference type="SUPFAM" id="SSF52402">
    <property type="entry name" value="Adenine nucleotide alpha hydrolases-like"/>
    <property type="match status" value="1"/>
</dbReference>
<dbReference type="InterPro" id="IPR006016">
    <property type="entry name" value="UspA"/>
</dbReference>
<dbReference type="AlphaFoldDB" id="A0A1I6FY69"/>
<evidence type="ECO:0000313" key="4">
    <source>
        <dbReference type="Proteomes" id="UP000198531"/>
    </source>
</evidence>
<organism evidence="3 4">
    <name type="scientific">Halogeometricum rufum</name>
    <dbReference type="NCBI Taxonomy" id="553469"/>
    <lineage>
        <taxon>Archaea</taxon>
        <taxon>Methanobacteriati</taxon>
        <taxon>Methanobacteriota</taxon>
        <taxon>Stenosarchaea group</taxon>
        <taxon>Halobacteria</taxon>
        <taxon>Halobacteriales</taxon>
        <taxon>Haloferacaceae</taxon>
        <taxon>Halogeometricum</taxon>
    </lineage>
</organism>
<comment type="similarity">
    <text evidence="1">Belongs to the universal stress protein A family.</text>
</comment>
<dbReference type="PANTHER" id="PTHR46268:SF24">
    <property type="entry name" value="UNIVERSAL STRESS PROTEIN"/>
    <property type="match status" value="1"/>
</dbReference>
<dbReference type="InterPro" id="IPR014729">
    <property type="entry name" value="Rossmann-like_a/b/a_fold"/>
</dbReference>
<proteinExistence type="inferred from homology"/>
<dbReference type="OrthoDB" id="105697at2157"/>
<protein>
    <submittedName>
        <fullName evidence="3">Nucleotide-binding universal stress protein, UspA family</fullName>
    </submittedName>
</protein>
<dbReference type="PRINTS" id="PR01438">
    <property type="entry name" value="UNVRSLSTRESS"/>
</dbReference>
<sequence length="148" mass="16057">MPSHVLVPYDGSMLAEQALRYVCSEFPTSEVTVLFVVDRGTDETAAAGWGDHPSEWDQWLEERREHAEELFEEATTIADEYDVTVETGVGVGPLVDTIVGATDEYGADLIVVGAHGRPSLEARIFGSVASGLVRRSPVPVTTIRKPVT</sequence>
<evidence type="ECO:0000313" key="3">
    <source>
        <dbReference type="EMBL" id="SFR34854.1"/>
    </source>
</evidence>
<dbReference type="EMBL" id="FOYT01000001">
    <property type="protein sequence ID" value="SFR34854.1"/>
    <property type="molecule type" value="Genomic_DNA"/>
</dbReference>
<dbReference type="CDD" id="cd00293">
    <property type="entry name" value="USP-like"/>
    <property type="match status" value="1"/>
</dbReference>
<name>A0A1I6FY69_9EURY</name>
<accession>A0A1I6FY69</accession>
<dbReference type="STRING" id="553469.SAMN04487947_0228"/>
<evidence type="ECO:0000259" key="2">
    <source>
        <dbReference type="Pfam" id="PF00582"/>
    </source>
</evidence>
<evidence type="ECO:0000256" key="1">
    <source>
        <dbReference type="ARBA" id="ARBA00008791"/>
    </source>
</evidence>
<reference evidence="4" key="1">
    <citation type="submission" date="2016-10" db="EMBL/GenBank/DDBJ databases">
        <authorList>
            <person name="Varghese N."/>
            <person name="Submissions S."/>
        </authorList>
    </citation>
    <scope>NUCLEOTIDE SEQUENCE [LARGE SCALE GENOMIC DNA]</scope>
    <source>
        <strain evidence="4">CGMCC 1.7736</strain>
    </source>
</reference>
<gene>
    <name evidence="3" type="ORF">SAMN04487947_0228</name>
</gene>
<dbReference type="Pfam" id="PF00582">
    <property type="entry name" value="Usp"/>
    <property type="match status" value="1"/>
</dbReference>